<gene>
    <name evidence="8" type="ORF">SETTUDRAFT_142692</name>
</gene>
<dbReference type="RefSeq" id="XP_008030809.1">
    <property type="nucleotide sequence ID" value="XM_008032618.1"/>
</dbReference>
<evidence type="ECO:0000313" key="8">
    <source>
        <dbReference type="EMBL" id="EOA81301.1"/>
    </source>
</evidence>
<evidence type="ECO:0000256" key="6">
    <source>
        <dbReference type="SAM" id="Phobius"/>
    </source>
</evidence>
<dbReference type="PANTHER" id="PTHR39608:SF1">
    <property type="entry name" value="INTEGRAL MEMBRANE PROTEIN (AFU_ORTHOLOGUE AFUA_5G08640)"/>
    <property type="match status" value="1"/>
</dbReference>
<sequence length="179" mass="19379">MVSRSILMALRLAQFICAAVVLGLTSYFLHLEHKHSIGPFGRLYSAIIAAVSLATALFWLVPSTAIPLAHVIADLLFCGAWFAVFGLLQDWYADAMHCGSTWDWDEMSLRNGLCGKWNAAQAFAFMAAILWFISFIMGVLAWKRHGATSARGPTAAAGGGTAAPATTTGRKRWFGPSRV</sequence>
<dbReference type="GO" id="GO:0016020">
    <property type="term" value="C:membrane"/>
    <property type="evidence" value="ECO:0007669"/>
    <property type="project" value="UniProtKB-SubCell"/>
</dbReference>
<keyword evidence="4 6" id="KW-0472">Membrane</keyword>
<keyword evidence="3 6" id="KW-1133">Transmembrane helix</keyword>
<dbReference type="InterPro" id="IPR008253">
    <property type="entry name" value="Marvel"/>
</dbReference>
<evidence type="ECO:0000256" key="4">
    <source>
        <dbReference type="ARBA" id="ARBA00023136"/>
    </source>
</evidence>
<protein>
    <recommendedName>
        <fullName evidence="7">MARVEL domain-containing protein</fullName>
    </recommendedName>
</protein>
<dbReference type="EMBL" id="KB908866">
    <property type="protein sequence ID" value="EOA81301.1"/>
    <property type="molecule type" value="Genomic_DNA"/>
</dbReference>
<reference evidence="8 9" key="1">
    <citation type="journal article" date="2012" name="PLoS Pathog.">
        <title>Diverse lifestyles and strategies of plant pathogenesis encoded in the genomes of eighteen Dothideomycetes fungi.</title>
        <authorList>
            <person name="Ohm R.A."/>
            <person name="Feau N."/>
            <person name="Henrissat B."/>
            <person name="Schoch C.L."/>
            <person name="Horwitz B.A."/>
            <person name="Barry K.W."/>
            <person name="Condon B.J."/>
            <person name="Copeland A.C."/>
            <person name="Dhillon B."/>
            <person name="Glaser F."/>
            <person name="Hesse C.N."/>
            <person name="Kosti I."/>
            <person name="LaButti K."/>
            <person name="Lindquist E.A."/>
            <person name="Lucas S."/>
            <person name="Salamov A.A."/>
            <person name="Bradshaw R.E."/>
            <person name="Ciuffetti L."/>
            <person name="Hamelin R.C."/>
            <person name="Kema G.H.J."/>
            <person name="Lawrence C."/>
            <person name="Scott J.A."/>
            <person name="Spatafora J.W."/>
            <person name="Turgeon B.G."/>
            <person name="de Wit P.J.G.M."/>
            <person name="Zhong S."/>
            <person name="Goodwin S.B."/>
            <person name="Grigoriev I.V."/>
        </authorList>
    </citation>
    <scope>NUCLEOTIDE SEQUENCE [LARGE SCALE GENOMIC DNA]</scope>
    <source>
        <strain evidence="9">28A</strain>
    </source>
</reference>
<dbReference type="OrthoDB" id="4074965at2759"/>
<accession>R0I750</accession>
<evidence type="ECO:0000256" key="1">
    <source>
        <dbReference type="ARBA" id="ARBA00004141"/>
    </source>
</evidence>
<organism evidence="8 9">
    <name type="scientific">Exserohilum turcicum (strain 28A)</name>
    <name type="common">Northern leaf blight fungus</name>
    <name type="synonym">Setosphaeria turcica</name>
    <dbReference type="NCBI Taxonomy" id="671987"/>
    <lineage>
        <taxon>Eukaryota</taxon>
        <taxon>Fungi</taxon>
        <taxon>Dikarya</taxon>
        <taxon>Ascomycota</taxon>
        <taxon>Pezizomycotina</taxon>
        <taxon>Dothideomycetes</taxon>
        <taxon>Pleosporomycetidae</taxon>
        <taxon>Pleosporales</taxon>
        <taxon>Pleosporineae</taxon>
        <taxon>Pleosporaceae</taxon>
        <taxon>Exserohilum</taxon>
    </lineage>
</organism>
<name>R0I750_EXST2</name>
<feature type="region of interest" description="Disordered" evidence="5">
    <location>
        <begin position="150"/>
        <end position="179"/>
    </location>
</feature>
<dbReference type="AlphaFoldDB" id="R0I750"/>
<feature type="domain" description="MARVEL" evidence="7">
    <location>
        <begin position="6"/>
        <end position="136"/>
    </location>
</feature>
<keyword evidence="9" id="KW-1185">Reference proteome</keyword>
<dbReference type="HOGENOM" id="CLU_079951_2_0_1"/>
<dbReference type="eggNOG" id="ENOG502SSGF">
    <property type="taxonomic scope" value="Eukaryota"/>
</dbReference>
<dbReference type="Proteomes" id="UP000016935">
    <property type="component" value="Unassembled WGS sequence"/>
</dbReference>
<reference evidence="8 9" key="2">
    <citation type="journal article" date="2013" name="PLoS Genet.">
        <title>Comparative genome structure, secondary metabolite, and effector coding capacity across Cochliobolus pathogens.</title>
        <authorList>
            <person name="Condon B.J."/>
            <person name="Leng Y."/>
            <person name="Wu D."/>
            <person name="Bushley K.E."/>
            <person name="Ohm R.A."/>
            <person name="Otillar R."/>
            <person name="Martin J."/>
            <person name="Schackwitz W."/>
            <person name="Grimwood J."/>
            <person name="MohdZainudin N."/>
            <person name="Xue C."/>
            <person name="Wang R."/>
            <person name="Manning V.A."/>
            <person name="Dhillon B."/>
            <person name="Tu Z.J."/>
            <person name="Steffenson B.J."/>
            <person name="Salamov A."/>
            <person name="Sun H."/>
            <person name="Lowry S."/>
            <person name="LaButti K."/>
            <person name="Han J."/>
            <person name="Copeland A."/>
            <person name="Lindquist E."/>
            <person name="Barry K."/>
            <person name="Schmutz J."/>
            <person name="Baker S.E."/>
            <person name="Ciuffetti L.M."/>
            <person name="Grigoriev I.V."/>
            <person name="Zhong S."/>
            <person name="Turgeon B.G."/>
        </authorList>
    </citation>
    <scope>NUCLEOTIDE SEQUENCE [LARGE SCALE GENOMIC DNA]</scope>
    <source>
        <strain evidence="9">28A</strain>
    </source>
</reference>
<feature type="transmembrane region" description="Helical" evidence="6">
    <location>
        <begin position="68"/>
        <end position="88"/>
    </location>
</feature>
<feature type="transmembrane region" description="Helical" evidence="6">
    <location>
        <begin position="119"/>
        <end position="142"/>
    </location>
</feature>
<evidence type="ECO:0000313" key="9">
    <source>
        <dbReference type="Proteomes" id="UP000016935"/>
    </source>
</evidence>
<comment type="subcellular location">
    <subcellularLocation>
        <location evidence="1">Membrane</location>
        <topology evidence="1">Multi-pass membrane protein</topology>
    </subcellularLocation>
</comment>
<proteinExistence type="predicted"/>
<dbReference type="PANTHER" id="PTHR39608">
    <property type="entry name" value="INTEGRAL MEMBRANE PROTEIN (AFU_ORTHOLOGUE AFUA_5G08640)"/>
    <property type="match status" value="1"/>
</dbReference>
<feature type="transmembrane region" description="Helical" evidence="6">
    <location>
        <begin position="43"/>
        <end position="61"/>
    </location>
</feature>
<evidence type="ECO:0000256" key="3">
    <source>
        <dbReference type="ARBA" id="ARBA00022989"/>
    </source>
</evidence>
<evidence type="ECO:0000259" key="7">
    <source>
        <dbReference type="Pfam" id="PF01284"/>
    </source>
</evidence>
<evidence type="ECO:0000256" key="5">
    <source>
        <dbReference type="SAM" id="MobiDB-lite"/>
    </source>
</evidence>
<keyword evidence="2 6" id="KW-0812">Transmembrane</keyword>
<evidence type="ECO:0000256" key="2">
    <source>
        <dbReference type="ARBA" id="ARBA00022692"/>
    </source>
</evidence>
<dbReference type="Pfam" id="PF01284">
    <property type="entry name" value="MARVEL"/>
    <property type="match status" value="1"/>
</dbReference>
<dbReference type="GeneID" id="19396682"/>
<feature type="compositionally biased region" description="Low complexity" evidence="5">
    <location>
        <begin position="150"/>
        <end position="168"/>
    </location>
</feature>
<feature type="transmembrane region" description="Helical" evidence="6">
    <location>
        <begin position="12"/>
        <end position="31"/>
    </location>
</feature>